<dbReference type="InterPro" id="IPR050204">
    <property type="entry name" value="AraC_XylS_family_regulators"/>
</dbReference>
<dbReference type="GO" id="GO:0043565">
    <property type="term" value="F:sequence-specific DNA binding"/>
    <property type="evidence" value="ECO:0007669"/>
    <property type="project" value="InterPro"/>
</dbReference>
<dbReference type="InterPro" id="IPR018062">
    <property type="entry name" value="HTH_AraC-typ_CS"/>
</dbReference>
<dbReference type="EMBL" id="QRGA01000005">
    <property type="protein sequence ID" value="RDU99108.1"/>
    <property type="molecule type" value="Genomic_DNA"/>
</dbReference>
<evidence type="ECO:0000256" key="4">
    <source>
        <dbReference type="SAM" id="MobiDB-lite"/>
    </source>
</evidence>
<organism evidence="6 7">
    <name type="scientific">Trinickia dinghuensis</name>
    <dbReference type="NCBI Taxonomy" id="2291023"/>
    <lineage>
        <taxon>Bacteria</taxon>
        <taxon>Pseudomonadati</taxon>
        <taxon>Pseudomonadota</taxon>
        <taxon>Betaproteobacteria</taxon>
        <taxon>Burkholderiales</taxon>
        <taxon>Burkholderiaceae</taxon>
        <taxon>Trinickia</taxon>
    </lineage>
</organism>
<evidence type="ECO:0000313" key="6">
    <source>
        <dbReference type="EMBL" id="RDU99108.1"/>
    </source>
</evidence>
<dbReference type="InterPro" id="IPR009057">
    <property type="entry name" value="Homeodomain-like_sf"/>
</dbReference>
<feature type="region of interest" description="Disordered" evidence="4">
    <location>
        <begin position="153"/>
        <end position="203"/>
    </location>
</feature>
<sequence length="335" mass="36587">MYLYNAGGLRAAAKGHYSAGHQPDSTRDGAGARTEAGCHIGVVISDECSSSDVANVLARTCERFGAEMGGSNRVGKISITIIAGRSGFVLRENACLPVWCEAIYDVDPLDFQYFVVPESGSGTLEPRPEIVSWLARAGGGAKIIRLSLEASSGGDASEQAAREPREARAPRRSETPEANRHAAWQEEVNGTRPASEAQSEQTRLGVHAVTSFDKPTPSERIQATVEWLNQNYGSRIPISSMAEHALMSERNFLRRFRAEMGHTPHDYLSKIRLEHACKLLLTTALPVDKIARHCGLFNGDHLRKHFVKQFGVSPVEYRTARFKALQSQAGADADE</sequence>
<keyword evidence="2" id="KW-0238">DNA-binding</keyword>
<name>A0A3D8K1D0_9BURK</name>
<evidence type="ECO:0000256" key="3">
    <source>
        <dbReference type="ARBA" id="ARBA00023163"/>
    </source>
</evidence>
<dbReference type="SUPFAM" id="SSF46689">
    <property type="entry name" value="Homeodomain-like"/>
    <property type="match status" value="2"/>
</dbReference>
<dbReference type="PROSITE" id="PS01124">
    <property type="entry name" value="HTH_ARAC_FAMILY_2"/>
    <property type="match status" value="1"/>
</dbReference>
<proteinExistence type="predicted"/>
<dbReference type="Pfam" id="PF12833">
    <property type="entry name" value="HTH_18"/>
    <property type="match status" value="1"/>
</dbReference>
<keyword evidence="7" id="KW-1185">Reference proteome</keyword>
<dbReference type="RefSeq" id="WP_115533081.1">
    <property type="nucleotide sequence ID" value="NZ_QRGA01000005.1"/>
</dbReference>
<dbReference type="AlphaFoldDB" id="A0A3D8K1D0"/>
<feature type="domain" description="HTH araC/xylS-type" evidence="5">
    <location>
        <begin position="222"/>
        <end position="320"/>
    </location>
</feature>
<dbReference type="InterPro" id="IPR018060">
    <property type="entry name" value="HTH_AraC"/>
</dbReference>
<evidence type="ECO:0000256" key="1">
    <source>
        <dbReference type="ARBA" id="ARBA00023015"/>
    </source>
</evidence>
<protein>
    <submittedName>
        <fullName evidence="6">Helix-turn-helix domain-containing protein</fullName>
    </submittedName>
</protein>
<dbReference type="Proteomes" id="UP000256838">
    <property type="component" value="Unassembled WGS sequence"/>
</dbReference>
<accession>A0A3D8K1D0</accession>
<dbReference type="Gene3D" id="1.10.10.60">
    <property type="entry name" value="Homeodomain-like"/>
    <property type="match status" value="2"/>
</dbReference>
<keyword evidence="1" id="KW-0805">Transcription regulation</keyword>
<evidence type="ECO:0000256" key="2">
    <source>
        <dbReference type="ARBA" id="ARBA00023125"/>
    </source>
</evidence>
<dbReference type="OrthoDB" id="6831751at2"/>
<keyword evidence="3" id="KW-0804">Transcription</keyword>
<feature type="compositionally biased region" description="Basic and acidic residues" evidence="4">
    <location>
        <begin position="160"/>
        <end position="184"/>
    </location>
</feature>
<dbReference type="PANTHER" id="PTHR46796">
    <property type="entry name" value="HTH-TYPE TRANSCRIPTIONAL ACTIVATOR RHAS-RELATED"/>
    <property type="match status" value="1"/>
</dbReference>
<evidence type="ECO:0000259" key="5">
    <source>
        <dbReference type="PROSITE" id="PS01124"/>
    </source>
</evidence>
<gene>
    <name evidence="6" type="ORF">DWV00_08200</name>
</gene>
<comment type="caution">
    <text evidence="6">The sequence shown here is derived from an EMBL/GenBank/DDBJ whole genome shotgun (WGS) entry which is preliminary data.</text>
</comment>
<dbReference type="SMART" id="SM00342">
    <property type="entry name" value="HTH_ARAC"/>
    <property type="match status" value="1"/>
</dbReference>
<evidence type="ECO:0000313" key="7">
    <source>
        <dbReference type="Proteomes" id="UP000256838"/>
    </source>
</evidence>
<dbReference type="GO" id="GO:0003700">
    <property type="term" value="F:DNA-binding transcription factor activity"/>
    <property type="evidence" value="ECO:0007669"/>
    <property type="project" value="InterPro"/>
</dbReference>
<reference evidence="6 7" key="1">
    <citation type="submission" date="2018-08" db="EMBL/GenBank/DDBJ databases">
        <title>Paraburkholderia sp. DHOM06 isolated from forest soil.</title>
        <authorList>
            <person name="Gao Z.-H."/>
            <person name="Qiu L.-H."/>
        </authorList>
    </citation>
    <scope>NUCLEOTIDE SEQUENCE [LARGE SCALE GENOMIC DNA]</scope>
    <source>
        <strain evidence="6 7">DHOM06</strain>
    </source>
</reference>
<dbReference type="PROSITE" id="PS00041">
    <property type="entry name" value="HTH_ARAC_FAMILY_1"/>
    <property type="match status" value="1"/>
</dbReference>